<sequence>MRMINTSYDIMRKRMKHGKRIVLFTLFAMNLIDQPAPYVKIEQGTLSGKISSDGSFFEYLGIPYATSNRETRFKAPLPPPKWNGVYKAIDEMYGCPQPFLLNIVSGTEDCLKANVYVPAKSKGPLPVMVYIHGGAFFLGSGGKLLYGPEFIVKNDVILVTFNYRLGALGFICLGTEEAPGNAGLKDQIAALRWVKNNIAAFGGDPNNVTIFGESAGSVSVSILLLSKATLGLFNRAILQSGSSLSNWAINRKPVWIASLLVKDLGYDTEDPKEIYDILYNLPYQDLIKLKPVKPLGMFFDTLLLHLPCIEKPDIPGNEPVLTDLPYNLLINNPRNVSVIHGSTSREGLLLTPGETEAILEERNQRYFFASDLIFKSDDEANKTSSKIKEFYFGNERLSRNNILKLEKMYTELYLQFPTALEADILVSSWNIPVYSYFFNYSGGRNALKSRAGSGNETGACHADDIFYLFNARLWPFSTSKKDEEFIELLTRMWTNFAKYGYVYFYISMKIIGL</sequence>
<protein>
    <recommendedName>
        <fullName evidence="6">Carboxylic ester hydrolase</fullName>
        <ecNumber evidence="6">3.1.1.-</ecNumber>
    </recommendedName>
</protein>
<reference evidence="8" key="1">
    <citation type="submission" date="2021-12" db="EMBL/GenBank/DDBJ databases">
        <authorList>
            <person name="King R."/>
        </authorList>
    </citation>
    <scope>NUCLEOTIDE SEQUENCE</scope>
</reference>
<evidence type="ECO:0000256" key="2">
    <source>
        <dbReference type="ARBA" id="ARBA00022487"/>
    </source>
</evidence>
<dbReference type="InterPro" id="IPR002018">
    <property type="entry name" value="CarbesteraseB"/>
</dbReference>
<dbReference type="PANTHER" id="PTHR43142">
    <property type="entry name" value="CARBOXYLIC ESTER HYDROLASE"/>
    <property type="match status" value="1"/>
</dbReference>
<dbReference type="Gene3D" id="3.40.50.1820">
    <property type="entry name" value="alpha/beta hydrolase"/>
    <property type="match status" value="1"/>
</dbReference>
<keyword evidence="3 6" id="KW-0378">Hydrolase</keyword>
<evidence type="ECO:0000313" key="8">
    <source>
        <dbReference type="EMBL" id="CAG9784793.1"/>
    </source>
</evidence>
<dbReference type="Pfam" id="PF00135">
    <property type="entry name" value="COesterase"/>
    <property type="match status" value="1"/>
</dbReference>
<dbReference type="SUPFAM" id="SSF53474">
    <property type="entry name" value="alpha/beta-Hydrolases"/>
    <property type="match status" value="1"/>
</dbReference>
<keyword evidence="4" id="KW-1015">Disulfide bond</keyword>
<accession>A0A9N9W984</accession>
<feature type="domain" description="Carboxylesterase type B" evidence="7">
    <location>
        <begin position="36"/>
        <end position="500"/>
    </location>
</feature>
<dbReference type="InterPro" id="IPR029058">
    <property type="entry name" value="AB_hydrolase_fold"/>
</dbReference>
<organism evidence="8 9">
    <name type="scientific">Diatraea saccharalis</name>
    <name type="common">sugarcane borer</name>
    <dbReference type="NCBI Taxonomy" id="40085"/>
    <lineage>
        <taxon>Eukaryota</taxon>
        <taxon>Metazoa</taxon>
        <taxon>Ecdysozoa</taxon>
        <taxon>Arthropoda</taxon>
        <taxon>Hexapoda</taxon>
        <taxon>Insecta</taxon>
        <taxon>Pterygota</taxon>
        <taxon>Neoptera</taxon>
        <taxon>Endopterygota</taxon>
        <taxon>Lepidoptera</taxon>
        <taxon>Glossata</taxon>
        <taxon>Ditrysia</taxon>
        <taxon>Pyraloidea</taxon>
        <taxon>Crambidae</taxon>
        <taxon>Crambinae</taxon>
        <taxon>Diatraea</taxon>
    </lineage>
</organism>
<dbReference type="EMBL" id="OU893344">
    <property type="protein sequence ID" value="CAG9784793.1"/>
    <property type="molecule type" value="Genomic_DNA"/>
</dbReference>
<dbReference type="EC" id="3.1.1.-" evidence="6"/>
<gene>
    <name evidence="8" type="ORF">DIATSA_LOCUS2866</name>
</gene>
<reference evidence="8" key="2">
    <citation type="submission" date="2022-10" db="EMBL/GenBank/DDBJ databases">
        <authorList>
            <consortium name="ENA_rothamsted_submissions"/>
            <consortium name="culmorum"/>
            <person name="King R."/>
        </authorList>
    </citation>
    <scope>NUCLEOTIDE SEQUENCE</scope>
</reference>
<evidence type="ECO:0000256" key="3">
    <source>
        <dbReference type="ARBA" id="ARBA00022801"/>
    </source>
</evidence>
<name>A0A9N9W984_9NEOP</name>
<evidence type="ECO:0000256" key="6">
    <source>
        <dbReference type="RuleBase" id="RU361235"/>
    </source>
</evidence>
<dbReference type="InterPro" id="IPR019826">
    <property type="entry name" value="Carboxylesterase_B_AS"/>
</dbReference>
<dbReference type="AlphaFoldDB" id="A0A9N9W984"/>
<dbReference type="Proteomes" id="UP001153714">
    <property type="component" value="Chromosome 13"/>
</dbReference>
<evidence type="ECO:0000256" key="5">
    <source>
        <dbReference type="ARBA" id="ARBA00023180"/>
    </source>
</evidence>
<keyword evidence="2" id="KW-0719">Serine esterase</keyword>
<keyword evidence="9" id="KW-1185">Reference proteome</keyword>
<dbReference type="PROSITE" id="PS00122">
    <property type="entry name" value="CARBOXYLESTERASE_B_1"/>
    <property type="match status" value="1"/>
</dbReference>
<proteinExistence type="inferred from homology"/>
<evidence type="ECO:0000259" key="7">
    <source>
        <dbReference type="Pfam" id="PF00135"/>
    </source>
</evidence>
<dbReference type="OrthoDB" id="19653at2759"/>
<dbReference type="PANTHER" id="PTHR43142:SF1">
    <property type="entry name" value="CARBOXYLIC ESTER HYDROLASE"/>
    <property type="match status" value="1"/>
</dbReference>
<evidence type="ECO:0000256" key="4">
    <source>
        <dbReference type="ARBA" id="ARBA00023157"/>
    </source>
</evidence>
<keyword evidence="5" id="KW-0325">Glycoprotein</keyword>
<evidence type="ECO:0000313" key="9">
    <source>
        <dbReference type="Proteomes" id="UP001153714"/>
    </source>
</evidence>
<comment type="similarity">
    <text evidence="1 6">Belongs to the type-B carboxylesterase/lipase family.</text>
</comment>
<dbReference type="GO" id="GO:0052689">
    <property type="term" value="F:carboxylic ester hydrolase activity"/>
    <property type="evidence" value="ECO:0007669"/>
    <property type="project" value="UniProtKB-KW"/>
</dbReference>
<evidence type="ECO:0000256" key="1">
    <source>
        <dbReference type="ARBA" id="ARBA00005964"/>
    </source>
</evidence>